<keyword evidence="1" id="KW-0812">Transmembrane</keyword>
<feature type="signal peptide" evidence="2">
    <location>
        <begin position="1"/>
        <end position="22"/>
    </location>
</feature>
<sequence>MKYIFVILCTICIVGFISLLEANESFYSNESYYSNPAFSDRPYVEKTLDNNGAVNFEELSNDLFSPMGLLSQLGQNFLSWFSSTIFLTLLIPFNISGKKSRVSRSKRNSGAEGSSPWDFSLKQLTALMRAVADVADNYKRYSDEL</sequence>
<keyword evidence="2" id="KW-0732">Signal</keyword>
<dbReference type="AlphaFoldDB" id="A0A0K2UN47"/>
<dbReference type="OrthoDB" id="10530234at2759"/>
<reference evidence="3" key="1">
    <citation type="submission" date="2014-05" db="EMBL/GenBank/DDBJ databases">
        <authorList>
            <person name="Chronopoulou M."/>
        </authorList>
    </citation>
    <scope>NUCLEOTIDE SEQUENCE</scope>
    <source>
        <tissue evidence="3">Whole organism</tissue>
    </source>
</reference>
<evidence type="ECO:0000256" key="1">
    <source>
        <dbReference type="SAM" id="Phobius"/>
    </source>
</evidence>
<organism evidence="3">
    <name type="scientific">Lepeophtheirus salmonis</name>
    <name type="common">Salmon louse</name>
    <name type="synonym">Caligus salmonis</name>
    <dbReference type="NCBI Taxonomy" id="72036"/>
    <lineage>
        <taxon>Eukaryota</taxon>
        <taxon>Metazoa</taxon>
        <taxon>Ecdysozoa</taxon>
        <taxon>Arthropoda</taxon>
        <taxon>Crustacea</taxon>
        <taxon>Multicrustacea</taxon>
        <taxon>Hexanauplia</taxon>
        <taxon>Copepoda</taxon>
        <taxon>Siphonostomatoida</taxon>
        <taxon>Caligidae</taxon>
        <taxon>Lepeophtheirus</taxon>
    </lineage>
</organism>
<accession>A0A0K2UN47</accession>
<keyword evidence="1" id="KW-1133">Transmembrane helix</keyword>
<dbReference type="EMBL" id="HACA01022104">
    <property type="protein sequence ID" value="CDW39465.1"/>
    <property type="molecule type" value="Transcribed_RNA"/>
</dbReference>
<keyword evidence="1" id="KW-0472">Membrane</keyword>
<evidence type="ECO:0000313" key="3">
    <source>
        <dbReference type="EMBL" id="CDW39465.1"/>
    </source>
</evidence>
<name>A0A0K2UN47_LEPSM</name>
<feature type="transmembrane region" description="Helical" evidence="1">
    <location>
        <begin position="77"/>
        <end position="97"/>
    </location>
</feature>
<evidence type="ECO:0000256" key="2">
    <source>
        <dbReference type="SAM" id="SignalP"/>
    </source>
</evidence>
<proteinExistence type="predicted"/>
<protein>
    <submittedName>
        <fullName evidence="3">Uncharacterized protein</fullName>
    </submittedName>
</protein>
<feature type="chain" id="PRO_5005488946" evidence="2">
    <location>
        <begin position="23"/>
        <end position="145"/>
    </location>
</feature>